<keyword evidence="8" id="KW-0156">Chromatin regulator</keyword>
<feature type="region of interest" description="Disordered" evidence="22">
    <location>
        <begin position="153"/>
        <end position="271"/>
    </location>
</feature>
<dbReference type="Proteomes" id="UP000078561">
    <property type="component" value="Unassembled WGS sequence"/>
</dbReference>
<proteinExistence type="inferred from homology"/>
<evidence type="ECO:0000256" key="12">
    <source>
        <dbReference type="ARBA" id="ARBA00023163"/>
    </source>
</evidence>
<evidence type="ECO:0000256" key="10">
    <source>
        <dbReference type="ARBA" id="ARBA00023015"/>
    </source>
</evidence>
<evidence type="ECO:0000256" key="11">
    <source>
        <dbReference type="ARBA" id="ARBA00023159"/>
    </source>
</evidence>
<sequence length="724" mass="81382">MITRTERATRHKSPIDYTHGLCYICNGLNDCDEEGRLRSQLNCIDCHRQGKKQKEDSTKYVCSDYLILQPIFLVHALCTGLDETSYEHARTYDWRCNDCKTCIVCQLKTDEDKMMLCALCDRSQHIGCSSGISSIPKGDWFCNICSSMPSPSSIHSNPSPPLTTTDAPSTASSSSTAGKATTPITSSSPSSLSKNHTNKKETQQDQPPTKSSKILRSTRRTSQQESKETTSATATRTTTRKLKEARSLTILQPLPSPPSHSPPSPPVKAKRRHLLPKAPPANESTKIVTVRTIKPTRPLTKPAKVALSPKKSDPKKRKRSDDTIPIPSETKPTQPIKQDKDFYATFGHTISKLESSTVRGTPLKFDKDMFEKARLKAMKRADPTDDTTKLSGSSSSNTPLSSVLDLPKISRIRFGDYLIDTWYVAPYPEEYSQQPILYICEYCMKYMKSKYVAGRHKINCPVNHPPGDEIYRDGNISIFEVDGRKNRIYCQNLCLLAKMYLDHKTLYYDVEPFLFYVMTEVDKQGCHFVGYFSKEKRSTMNYNVSCILTMPIYQRKGYGQYLIDFSYLLSKHEGKTGSPERPLSDLGLLSYRSYWKNVVFRQLQNQIDPISIEDISAKTSMTPDDIISTLQLHDMISTIPSTSNSSSSSSSGSSAVGDTYQLQVDEDLINSHIAKVDSRQLPRVDPSKLTWTPFALSRDRLAVLMGQQTLKNQDEQTEVDVTGD</sequence>
<dbReference type="GO" id="GO:0031507">
    <property type="term" value="P:heterochromatin formation"/>
    <property type="evidence" value="ECO:0007669"/>
    <property type="project" value="UniProtKB-ARBA"/>
</dbReference>
<dbReference type="GO" id="GO:1990467">
    <property type="term" value="C:NuA3a histone acetyltransferase complex"/>
    <property type="evidence" value="ECO:0007669"/>
    <property type="project" value="TreeGrafter"/>
</dbReference>
<dbReference type="GO" id="GO:0003712">
    <property type="term" value="F:transcription coregulator activity"/>
    <property type="evidence" value="ECO:0007669"/>
    <property type="project" value="TreeGrafter"/>
</dbReference>
<dbReference type="Pfam" id="PF00628">
    <property type="entry name" value="PHD"/>
    <property type="match status" value="1"/>
</dbReference>
<dbReference type="Gene3D" id="3.30.60.60">
    <property type="entry name" value="N-acetyl transferase-like"/>
    <property type="match status" value="1"/>
</dbReference>
<evidence type="ECO:0000256" key="21">
    <source>
        <dbReference type="RuleBase" id="RU361211"/>
    </source>
</evidence>
<dbReference type="InterPro" id="IPR019787">
    <property type="entry name" value="Znf_PHD-finger"/>
</dbReference>
<evidence type="ECO:0000256" key="1">
    <source>
        <dbReference type="ARBA" id="ARBA00004123"/>
    </source>
</evidence>
<dbReference type="SMART" id="SM00249">
    <property type="entry name" value="PHD"/>
    <property type="match status" value="1"/>
</dbReference>
<feature type="active site" description="Proton donor/acceptor" evidence="19">
    <location>
        <position position="580"/>
    </location>
</feature>
<feature type="domain" description="PHD-type" evidence="23">
    <location>
        <begin position="99"/>
        <end position="148"/>
    </location>
</feature>
<dbReference type="SUPFAM" id="SSF55729">
    <property type="entry name" value="Acyl-CoA N-acyltransferases (Nat)"/>
    <property type="match status" value="1"/>
</dbReference>
<keyword evidence="10" id="KW-0805">Transcription regulation</keyword>
<keyword evidence="9" id="KW-0007">Acetylation</keyword>
<dbReference type="OrthoDB" id="787137at2759"/>
<dbReference type="InterPro" id="IPR011011">
    <property type="entry name" value="Znf_FYVE_PHD"/>
</dbReference>
<dbReference type="OMA" id="DMISTIP"/>
<dbReference type="InterPro" id="IPR002717">
    <property type="entry name" value="HAT_MYST-type"/>
</dbReference>
<dbReference type="PANTHER" id="PTHR10615:SF161">
    <property type="entry name" value="HISTONE ACETYLTRANSFERASE KAT7"/>
    <property type="match status" value="1"/>
</dbReference>
<evidence type="ECO:0000256" key="9">
    <source>
        <dbReference type="ARBA" id="ARBA00022990"/>
    </source>
</evidence>
<dbReference type="Pfam" id="PF17772">
    <property type="entry name" value="zf-MYST"/>
    <property type="match status" value="1"/>
</dbReference>
<dbReference type="GO" id="GO:0003682">
    <property type="term" value="F:chromatin binding"/>
    <property type="evidence" value="ECO:0007669"/>
    <property type="project" value="TreeGrafter"/>
</dbReference>
<dbReference type="GO" id="GO:0106226">
    <property type="term" value="F:peptide 2-hydroxyisobutyryltransferase activity"/>
    <property type="evidence" value="ECO:0007669"/>
    <property type="project" value="RHEA"/>
</dbReference>
<comment type="catalytic activity">
    <reaction evidence="21">
        <text>L-lysyl-[protein] + acetyl-CoA = N(6)-acetyl-L-lysyl-[protein] + CoA + H(+)</text>
        <dbReference type="Rhea" id="RHEA:45948"/>
        <dbReference type="Rhea" id="RHEA-COMP:9752"/>
        <dbReference type="Rhea" id="RHEA-COMP:10731"/>
        <dbReference type="ChEBI" id="CHEBI:15378"/>
        <dbReference type="ChEBI" id="CHEBI:29969"/>
        <dbReference type="ChEBI" id="CHEBI:57287"/>
        <dbReference type="ChEBI" id="CHEBI:57288"/>
        <dbReference type="ChEBI" id="CHEBI:61930"/>
        <dbReference type="EC" id="2.3.1.48"/>
    </reaction>
</comment>
<dbReference type="Gene3D" id="3.40.630.30">
    <property type="match status" value="1"/>
</dbReference>
<evidence type="ECO:0000256" key="19">
    <source>
        <dbReference type="PIRSR" id="PIRSR602717-51"/>
    </source>
</evidence>
<dbReference type="InterPro" id="IPR016181">
    <property type="entry name" value="Acyl_CoA_acyltransferase"/>
</dbReference>
<comment type="catalytic activity">
    <reaction evidence="15">
        <text>2-hydroxyisobutanoyl-CoA + L-lysyl-[protein] = N(6)-(2-hydroxyisobutanoyl)-L-lysyl-[protein] + CoA + H(+)</text>
        <dbReference type="Rhea" id="RHEA:24180"/>
        <dbReference type="Rhea" id="RHEA-COMP:9752"/>
        <dbReference type="Rhea" id="RHEA-COMP:15921"/>
        <dbReference type="ChEBI" id="CHEBI:15378"/>
        <dbReference type="ChEBI" id="CHEBI:29969"/>
        <dbReference type="ChEBI" id="CHEBI:57287"/>
        <dbReference type="ChEBI" id="CHEBI:131780"/>
        <dbReference type="ChEBI" id="CHEBI:144968"/>
    </reaction>
    <physiologicalReaction direction="left-to-right" evidence="15">
        <dbReference type="Rhea" id="RHEA:24181"/>
    </physiologicalReaction>
</comment>
<feature type="compositionally biased region" description="Basic and acidic residues" evidence="22">
    <location>
        <begin position="378"/>
        <end position="388"/>
    </location>
</feature>
<comment type="catalytic activity">
    <reaction evidence="16">
        <text>(2E)-butenoyl-CoA + L-lysyl-[protein] = N(6)-(2E)-butenoyl-L-lysyl-[protein] + CoA + H(+)</text>
        <dbReference type="Rhea" id="RHEA:53908"/>
        <dbReference type="Rhea" id="RHEA-COMP:9752"/>
        <dbReference type="Rhea" id="RHEA-COMP:13707"/>
        <dbReference type="ChEBI" id="CHEBI:15378"/>
        <dbReference type="ChEBI" id="CHEBI:29969"/>
        <dbReference type="ChEBI" id="CHEBI:57287"/>
        <dbReference type="ChEBI" id="CHEBI:57332"/>
        <dbReference type="ChEBI" id="CHEBI:137954"/>
    </reaction>
    <physiologicalReaction direction="left-to-right" evidence="16">
        <dbReference type="Rhea" id="RHEA:53909"/>
    </physiologicalReaction>
</comment>
<dbReference type="PROSITE" id="PS01359">
    <property type="entry name" value="ZF_PHD_1"/>
    <property type="match status" value="1"/>
</dbReference>
<dbReference type="Gene3D" id="3.30.40.10">
    <property type="entry name" value="Zinc/RING finger domain, C3HC4 (zinc finger)"/>
    <property type="match status" value="1"/>
</dbReference>
<keyword evidence="5" id="KW-0227">DNA damage</keyword>
<reference evidence="25" key="1">
    <citation type="submission" date="2016-04" db="EMBL/GenBank/DDBJ databases">
        <authorList>
            <person name="Evans L.H."/>
            <person name="Alamgir A."/>
            <person name="Owens N."/>
            <person name="Weber N.D."/>
            <person name="Virtaneva K."/>
            <person name="Barbian K."/>
            <person name="Babar A."/>
            <person name="Rosenke K."/>
        </authorList>
    </citation>
    <scope>NUCLEOTIDE SEQUENCE [LARGE SCALE GENOMIC DNA]</scope>
    <source>
        <strain evidence="25">CBS 101.48</strain>
    </source>
</reference>
<evidence type="ECO:0000256" key="8">
    <source>
        <dbReference type="ARBA" id="ARBA00022853"/>
    </source>
</evidence>
<keyword evidence="7" id="KW-0862">Zinc</keyword>
<evidence type="ECO:0000256" key="16">
    <source>
        <dbReference type="ARBA" id="ARBA00047752"/>
    </source>
</evidence>
<dbReference type="InterPro" id="IPR019786">
    <property type="entry name" value="Zinc_finger_PHD-type_CS"/>
</dbReference>
<keyword evidence="3" id="KW-0808">Transferase</keyword>
<dbReference type="Pfam" id="PF01853">
    <property type="entry name" value="MOZ_SAS"/>
    <property type="match status" value="1"/>
</dbReference>
<comment type="similarity">
    <text evidence="2 21">Belongs to the MYST (SAS/MOZ) family.</text>
</comment>
<feature type="compositionally biased region" description="Polar residues" evidence="22">
    <location>
        <begin position="204"/>
        <end position="224"/>
    </location>
</feature>
<dbReference type="GO" id="GO:0010485">
    <property type="term" value="F:histone H4 acetyltransferase activity"/>
    <property type="evidence" value="ECO:0007669"/>
    <property type="project" value="UniProtKB-ARBA"/>
</dbReference>
<dbReference type="FunFam" id="1.10.10.10:FF:000526">
    <property type="entry name" value="Histone acetyltransferase"/>
    <property type="match status" value="1"/>
</dbReference>
<dbReference type="PANTHER" id="PTHR10615">
    <property type="entry name" value="HISTONE ACETYLTRANSFERASE"/>
    <property type="match status" value="1"/>
</dbReference>
<feature type="region of interest" description="Disordered" evidence="22">
    <location>
        <begin position="378"/>
        <end position="398"/>
    </location>
</feature>
<keyword evidence="14 21" id="KW-0539">Nucleus</keyword>
<evidence type="ECO:0000256" key="7">
    <source>
        <dbReference type="ARBA" id="ARBA00022833"/>
    </source>
</evidence>
<dbReference type="Gene3D" id="1.10.10.10">
    <property type="entry name" value="Winged helix-like DNA-binding domain superfamily/Winged helix DNA-binding domain"/>
    <property type="match status" value="1"/>
</dbReference>
<evidence type="ECO:0000256" key="20">
    <source>
        <dbReference type="PROSITE-ProRule" id="PRU00146"/>
    </source>
</evidence>
<dbReference type="FunFam" id="3.40.630.30:FF:000001">
    <property type="entry name" value="Histone acetyltransferase"/>
    <property type="match status" value="1"/>
</dbReference>
<feature type="compositionally biased region" description="Pro residues" evidence="22">
    <location>
        <begin position="254"/>
        <end position="266"/>
    </location>
</feature>
<dbReference type="InterPro" id="IPR013083">
    <property type="entry name" value="Znf_RING/FYVE/PHD"/>
</dbReference>
<accession>A0A168MUX2</accession>
<dbReference type="AlphaFoldDB" id="A0A168MUX2"/>
<evidence type="ECO:0000256" key="5">
    <source>
        <dbReference type="ARBA" id="ARBA00022763"/>
    </source>
</evidence>
<evidence type="ECO:0000313" key="25">
    <source>
        <dbReference type="EMBL" id="SAL99257.1"/>
    </source>
</evidence>
<dbReference type="STRING" id="4829.A0A168MUX2"/>
<dbReference type="InterPro" id="IPR036388">
    <property type="entry name" value="WH-like_DNA-bd_sf"/>
</dbReference>
<keyword evidence="13" id="KW-0234">DNA repair</keyword>
<dbReference type="InParanoid" id="A0A168MUX2"/>
<dbReference type="InterPro" id="IPR050603">
    <property type="entry name" value="MYST_HAT"/>
</dbReference>
<comment type="catalytic activity">
    <reaction evidence="17">
        <text>L-lysyl-[protein] + acetyl-CoA = N(6)-acetyl-L-lysyl-[protein] + CoA + H(+)</text>
        <dbReference type="Rhea" id="RHEA:45948"/>
        <dbReference type="Rhea" id="RHEA-COMP:9752"/>
        <dbReference type="Rhea" id="RHEA-COMP:10731"/>
        <dbReference type="ChEBI" id="CHEBI:15378"/>
        <dbReference type="ChEBI" id="CHEBI:29969"/>
        <dbReference type="ChEBI" id="CHEBI:57287"/>
        <dbReference type="ChEBI" id="CHEBI:57288"/>
        <dbReference type="ChEBI" id="CHEBI:61930"/>
    </reaction>
    <physiologicalReaction direction="left-to-right" evidence="17">
        <dbReference type="Rhea" id="RHEA:45949"/>
    </physiologicalReaction>
</comment>
<comment type="catalytic activity">
    <reaction evidence="18">
        <text>L-lysyl-[histone] + acetyl-CoA = N(6)-acetyl-L-lysyl-[histone] + CoA + H(+)</text>
        <dbReference type="Rhea" id="RHEA:21992"/>
        <dbReference type="Rhea" id="RHEA-COMP:9845"/>
        <dbReference type="Rhea" id="RHEA-COMP:11338"/>
        <dbReference type="ChEBI" id="CHEBI:15378"/>
        <dbReference type="ChEBI" id="CHEBI:29969"/>
        <dbReference type="ChEBI" id="CHEBI:57287"/>
        <dbReference type="ChEBI" id="CHEBI:57288"/>
        <dbReference type="ChEBI" id="CHEBI:61930"/>
        <dbReference type="EC" id="2.3.1.48"/>
    </reaction>
    <physiologicalReaction direction="left-to-right" evidence="18">
        <dbReference type="Rhea" id="RHEA:21993"/>
    </physiologicalReaction>
</comment>
<dbReference type="GO" id="GO:0008270">
    <property type="term" value="F:zinc ion binding"/>
    <property type="evidence" value="ECO:0007669"/>
    <property type="project" value="UniProtKB-KW"/>
</dbReference>
<evidence type="ECO:0000256" key="3">
    <source>
        <dbReference type="ARBA" id="ARBA00022679"/>
    </source>
</evidence>
<name>A0A168MUX2_ABSGL</name>
<feature type="domain" description="MYST-type HAT" evidence="24">
    <location>
        <begin position="404"/>
        <end position="693"/>
    </location>
</feature>
<keyword evidence="4" id="KW-0479">Metal-binding</keyword>
<dbReference type="GO" id="GO:0005634">
    <property type="term" value="C:nucleus"/>
    <property type="evidence" value="ECO:0007669"/>
    <property type="project" value="UniProtKB-SubCell"/>
</dbReference>
<keyword evidence="11" id="KW-0010">Activator</keyword>
<evidence type="ECO:0000256" key="18">
    <source>
        <dbReference type="ARBA" id="ARBA00048940"/>
    </source>
</evidence>
<feature type="compositionally biased region" description="Low complexity" evidence="22">
    <location>
        <begin position="389"/>
        <end position="398"/>
    </location>
</feature>
<gene>
    <name evidence="25" type="primary">ABSGL_04858.1 scaffold 6035</name>
</gene>
<evidence type="ECO:0000256" key="13">
    <source>
        <dbReference type="ARBA" id="ARBA00023204"/>
    </source>
</evidence>
<feature type="compositionally biased region" description="Low complexity" evidence="22">
    <location>
        <begin position="153"/>
        <end position="193"/>
    </location>
</feature>
<dbReference type="FunFam" id="3.30.60.60:FF:000001">
    <property type="entry name" value="Histone acetyltransferase"/>
    <property type="match status" value="1"/>
</dbReference>
<dbReference type="PROSITE" id="PS51726">
    <property type="entry name" value="MYST_HAT"/>
    <property type="match status" value="1"/>
</dbReference>
<evidence type="ECO:0000256" key="22">
    <source>
        <dbReference type="SAM" id="MobiDB-lite"/>
    </source>
</evidence>
<keyword evidence="6 20" id="KW-0863">Zinc-finger</keyword>
<evidence type="ECO:0000256" key="2">
    <source>
        <dbReference type="ARBA" id="ARBA00010107"/>
    </source>
</evidence>
<dbReference type="GO" id="GO:0006357">
    <property type="term" value="P:regulation of transcription by RNA polymerase II"/>
    <property type="evidence" value="ECO:0007669"/>
    <property type="project" value="TreeGrafter"/>
</dbReference>
<dbReference type="EC" id="2.3.1.48" evidence="21"/>
<dbReference type="EMBL" id="LT552594">
    <property type="protein sequence ID" value="SAL99257.1"/>
    <property type="molecule type" value="Genomic_DNA"/>
</dbReference>
<dbReference type="GO" id="GO:0035267">
    <property type="term" value="C:NuA4 histone acetyltransferase complex"/>
    <property type="evidence" value="ECO:0007669"/>
    <property type="project" value="UniProtKB-ARBA"/>
</dbReference>
<dbReference type="GO" id="GO:0006281">
    <property type="term" value="P:DNA repair"/>
    <property type="evidence" value="ECO:0007669"/>
    <property type="project" value="UniProtKB-KW"/>
</dbReference>
<feature type="region of interest" description="Disordered" evidence="22">
    <location>
        <begin position="294"/>
        <end position="339"/>
    </location>
</feature>
<organism evidence="25">
    <name type="scientific">Absidia glauca</name>
    <name type="common">Pin mould</name>
    <dbReference type="NCBI Taxonomy" id="4829"/>
    <lineage>
        <taxon>Eukaryota</taxon>
        <taxon>Fungi</taxon>
        <taxon>Fungi incertae sedis</taxon>
        <taxon>Mucoromycota</taxon>
        <taxon>Mucoromycotina</taxon>
        <taxon>Mucoromycetes</taxon>
        <taxon>Mucorales</taxon>
        <taxon>Cunninghamellaceae</taxon>
        <taxon>Absidia</taxon>
    </lineage>
</organism>
<comment type="subcellular location">
    <subcellularLocation>
        <location evidence="1 21">Nucleus</location>
    </subcellularLocation>
</comment>
<protein>
    <recommendedName>
        <fullName evidence="21">Histone acetyltransferase</fullName>
        <ecNumber evidence="21">2.3.1.48</ecNumber>
    </recommendedName>
</protein>
<dbReference type="InterPro" id="IPR001965">
    <property type="entry name" value="Znf_PHD"/>
</dbReference>
<evidence type="ECO:0000313" key="26">
    <source>
        <dbReference type="Proteomes" id="UP000078561"/>
    </source>
</evidence>
<dbReference type="SUPFAM" id="SSF57903">
    <property type="entry name" value="FYVE/PHD zinc finger"/>
    <property type="match status" value="1"/>
</dbReference>
<evidence type="ECO:0000256" key="14">
    <source>
        <dbReference type="ARBA" id="ARBA00023242"/>
    </source>
</evidence>
<evidence type="ECO:0000259" key="23">
    <source>
        <dbReference type="PROSITE" id="PS50016"/>
    </source>
</evidence>
<keyword evidence="12" id="KW-0804">Transcription</keyword>
<keyword evidence="26" id="KW-1185">Reference proteome</keyword>
<evidence type="ECO:0000256" key="4">
    <source>
        <dbReference type="ARBA" id="ARBA00022723"/>
    </source>
</evidence>
<evidence type="ECO:0000256" key="17">
    <source>
        <dbReference type="ARBA" id="ARBA00047787"/>
    </source>
</evidence>
<evidence type="ECO:0000259" key="24">
    <source>
        <dbReference type="PROSITE" id="PS51726"/>
    </source>
</evidence>
<dbReference type="InterPro" id="IPR040706">
    <property type="entry name" value="Zf-MYST"/>
</dbReference>
<evidence type="ECO:0000256" key="15">
    <source>
        <dbReference type="ARBA" id="ARBA00047557"/>
    </source>
</evidence>
<dbReference type="PROSITE" id="PS50016">
    <property type="entry name" value="ZF_PHD_2"/>
    <property type="match status" value="1"/>
</dbReference>
<dbReference type="GO" id="GO:0140064">
    <property type="term" value="F:peptide crotonyltransferase activity"/>
    <property type="evidence" value="ECO:0007669"/>
    <property type="project" value="RHEA"/>
</dbReference>
<evidence type="ECO:0000256" key="6">
    <source>
        <dbReference type="ARBA" id="ARBA00022771"/>
    </source>
</evidence>